<proteinExistence type="predicted"/>
<evidence type="ECO:0008006" key="4">
    <source>
        <dbReference type="Google" id="ProtNLM"/>
    </source>
</evidence>
<keyword evidence="1" id="KW-0732">Signal</keyword>
<dbReference type="EMBL" id="MEUI01000034">
    <property type="protein sequence ID" value="OGC33491.1"/>
    <property type="molecule type" value="Genomic_DNA"/>
</dbReference>
<dbReference type="Proteomes" id="UP000177309">
    <property type="component" value="Unassembled WGS sequence"/>
</dbReference>
<feature type="signal peptide" evidence="1">
    <location>
        <begin position="1"/>
        <end position="24"/>
    </location>
</feature>
<feature type="chain" id="PRO_5009514579" description="Pilus formation protein N-terminal domain-containing protein" evidence="1">
    <location>
        <begin position="25"/>
        <end position="134"/>
    </location>
</feature>
<evidence type="ECO:0000256" key="1">
    <source>
        <dbReference type="SAM" id="SignalP"/>
    </source>
</evidence>
<dbReference type="AlphaFoldDB" id="A0A1F4TL89"/>
<accession>A0A1F4TL89</accession>
<sequence>MIKRFAKLLSIIFVALLLSSCAPTEKEIVAKETDDEVFLDESQPTVEADSRAPVYVYGNVTGEQSEELTLSLNSEPLLLAKSYVRLVGVVSGVNNIALIEVGGRGCVIGQGESICGYKVSDIYNSSVTLSKENK</sequence>
<gene>
    <name evidence="2" type="ORF">A2462_06875</name>
</gene>
<evidence type="ECO:0000313" key="2">
    <source>
        <dbReference type="EMBL" id="OGC33491.1"/>
    </source>
</evidence>
<reference evidence="2 3" key="1">
    <citation type="journal article" date="2016" name="Nat. Commun.">
        <title>Thousands of microbial genomes shed light on interconnected biogeochemical processes in an aquifer system.</title>
        <authorList>
            <person name="Anantharaman K."/>
            <person name="Brown C.T."/>
            <person name="Hug L.A."/>
            <person name="Sharon I."/>
            <person name="Castelle C.J."/>
            <person name="Probst A.J."/>
            <person name="Thomas B.C."/>
            <person name="Singh A."/>
            <person name="Wilkins M.J."/>
            <person name="Karaoz U."/>
            <person name="Brodie E.L."/>
            <person name="Williams K.H."/>
            <person name="Hubbard S.S."/>
            <person name="Banfield J.F."/>
        </authorList>
    </citation>
    <scope>NUCLEOTIDE SEQUENCE [LARGE SCALE GENOMIC DNA]</scope>
</reference>
<organism evidence="2 3">
    <name type="scientific">candidate division WOR-1 bacterium RIFOXYC2_FULL_41_25</name>
    <dbReference type="NCBI Taxonomy" id="1802586"/>
    <lineage>
        <taxon>Bacteria</taxon>
        <taxon>Bacillati</taxon>
        <taxon>Saganbacteria</taxon>
    </lineage>
</organism>
<comment type="caution">
    <text evidence="2">The sequence shown here is derived from an EMBL/GenBank/DDBJ whole genome shotgun (WGS) entry which is preliminary data.</text>
</comment>
<name>A0A1F4TL89_UNCSA</name>
<evidence type="ECO:0000313" key="3">
    <source>
        <dbReference type="Proteomes" id="UP000177309"/>
    </source>
</evidence>
<dbReference type="PROSITE" id="PS51257">
    <property type="entry name" value="PROKAR_LIPOPROTEIN"/>
    <property type="match status" value="1"/>
</dbReference>
<protein>
    <recommendedName>
        <fullName evidence="4">Pilus formation protein N-terminal domain-containing protein</fullName>
    </recommendedName>
</protein>